<keyword evidence="1" id="KW-0472">Membrane</keyword>
<organism evidence="2 3">
    <name type="scientific">Rhodophyticola porphyridii</name>
    <dbReference type="NCBI Taxonomy" id="1852017"/>
    <lineage>
        <taxon>Bacteria</taxon>
        <taxon>Pseudomonadati</taxon>
        <taxon>Pseudomonadota</taxon>
        <taxon>Alphaproteobacteria</taxon>
        <taxon>Rhodobacterales</taxon>
        <taxon>Roseobacteraceae</taxon>
        <taxon>Rhodophyticola</taxon>
    </lineage>
</organism>
<keyword evidence="3" id="KW-1185">Reference proteome</keyword>
<proteinExistence type="predicted"/>
<keyword evidence="1" id="KW-0812">Transmembrane</keyword>
<evidence type="ECO:0000313" key="2">
    <source>
        <dbReference type="EMBL" id="RMA40800.1"/>
    </source>
</evidence>
<keyword evidence="1" id="KW-1133">Transmembrane helix</keyword>
<name>A0A3L9YCT0_9RHOB</name>
<feature type="transmembrane region" description="Helical" evidence="1">
    <location>
        <begin position="68"/>
        <end position="90"/>
    </location>
</feature>
<dbReference type="AlphaFoldDB" id="A0A3L9YCT0"/>
<sequence>MALADNSLVHMGVGFVLMGAWAAYANVAHPMPAPLIAGLVQGCLTAAITLVMKRMLEILCRRLPGRGGLILPPVAAFALSLTLLGAIHTAAGTPEVLITLAVPTTVATLYATLYTYRIWSRRP</sequence>
<evidence type="ECO:0008006" key="4">
    <source>
        <dbReference type="Google" id="ProtNLM"/>
    </source>
</evidence>
<feature type="transmembrane region" description="Helical" evidence="1">
    <location>
        <begin position="33"/>
        <end position="56"/>
    </location>
</feature>
<accession>A0A3L9YCT0</accession>
<comment type="caution">
    <text evidence="2">The sequence shown here is derived from an EMBL/GenBank/DDBJ whole genome shotgun (WGS) entry which is preliminary data.</text>
</comment>
<dbReference type="RefSeq" id="WP_121899487.1">
    <property type="nucleotide sequence ID" value="NZ_RCNT01000011.1"/>
</dbReference>
<reference evidence="2 3" key="1">
    <citation type="submission" date="2018-10" db="EMBL/GenBank/DDBJ databases">
        <authorList>
            <person name="Jung H.S."/>
            <person name="Jeon C.O."/>
        </authorList>
    </citation>
    <scope>NUCLEOTIDE SEQUENCE [LARGE SCALE GENOMIC DNA]</scope>
    <source>
        <strain evidence="2 3">MA-7-27</strain>
    </source>
</reference>
<dbReference type="EMBL" id="RCNT01000011">
    <property type="protein sequence ID" value="RMA40800.1"/>
    <property type="molecule type" value="Genomic_DNA"/>
</dbReference>
<feature type="transmembrane region" description="Helical" evidence="1">
    <location>
        <begin position="96"/>
        <end position="116"/>
    </location>
</feature>
<dbReference type="OrthoDB" id="7865775at2"/>
<gene>
    <name evidence="2" type="ORF">D9R08_17850</name>
</gene>
<dbReference type="Proteomes" id="UP000281343">
    <property type="component" value="Unassembled WGS sequence"/>
</dbReference>
<evidence type="ECO:0000256" key="1">
    <source>
        <dbReference type="SAM" id="Phobius"/>
    </source>
</evidence>
<protein>
    <recommendedName>
        <fullName evidence="4">Polysaccharide biosynthesis protein</fullName>
    </recommendedName>
</protein>
<feature type="transmembrane region" description="Helical" evidence="1">
    <location>
        <begin position="7"/>
        <end position="27"/>
    </location>
</feature>
<evidence type="ECO:0000313" key="3">
    <source>
        <dbReference type="Proteomes" id="UP000281343"/>
    </source>
</evidence>